<protein>
    <submittedName>
        <fullName evidence="1">Uncharacterized protein</fullName>
    </submittedName>
</protein>
<organism evidence="1 2">
    <name type="scientific">Mesorhizobium amorphae CCNWGS0123</name>
    <dbReference type="NCBI Taxonomy" id="1082933"/>
    <lineage>
        <taxon>Bacteria</taxon>
        <taxon>Pseudomonadati</taxon>
        <taxon>Pseudomonadota</taxon>
        <taxon>Alphaproteobacteria</taxon>
        <taxon>Hyphomicrobiales</taxon>
        <taxon>Phyllobacteriaceae</taxon>
        <taxon>Mesorhizobium</taxon>
    </lineage>
</organism>
<dbReference type="Proteomes" id="UP000002949">
    <property type="component" value="Unassembled WGS sequence"/>
</dbReference>
<dbReference type="AlphaFoldDB" id="G6Y2R0"/>
<proteinExistence type="predicted"/>
<reference evidence="1 2" key="1">
    <citation type="journal article" date="2012" name="J. Bacteriol.">
        <title>Draft Genome Sequence of Plant Growth-Promoting Rhizobium Mesorhizobium amorphae, Isolated from Zinc-Lead Mine Tailings.</title>
        <authorList>
            <person name="Hao X."/>
            <person name="Lin Y."/>
            <person name="Johnstone L."/>
            <person name="Baltrus D.A."/>
            <person name="Miller S.J."/>
            <person name="Wei G."/>
            <person name="Rensing C."/>
        </authorList>
    </citation>
    <scope>NUCLEOTIDE SEQUENCE [LARGE SCALE GENOMIC DNA]</scope>
    <source>
        <strain evidence="1 2">CCNWGS0123</strain>
    </source>
</reference>
<dbReference type="KEGG" id="mamo:A6B35_32120"/>
<gene>
    <name evidence="1" type="ORF">MEA186_01006</name>
</gene>
<accession>G6Y2R0</accession>
<keyword evidence="2" id="KW-1185">Reference proteome</keyword>
<sequence length="80" mass="9193">MELEGLVALVFPWPERVTEVLMDNGRTRPPSILARVNRVTRAVMVQAAMKMVRPFPGMTGKVQLKRKPSMRLSGRWQFKL</sequence>
<name>G6Y2R0_9HYPH</name>
<dbReference type="EMBL" id="AGSN01000010">
    <property type="protein sequence ID" value="EHH14021.1"/>
    <property type="molecule type" value="Genomic_DNA"/>
</dbReference>
<evidence type="ECO:0000313" key="1">
    <source>
        <dbReference type="EMBL" id="EHH14021.1"/>
    </source>
</evidence>
<evidence type="ECO:0000313" key="2">
    <source>
        <dbReference type="Proteomes" id="UP000002949"/>
    </source>
</evidence>